<evidence type="ECO:0000313" key="9">
    <source>
        <dbReference type="Proteomes" id="UP000073601"/>
    </source>
</evidence>
<feature type="domain" description="Replication gene A protein-like" evidence="7">
    <location>
        <begin position="281"/>
        <end position="557"/>
    </location>
</feature>
<evidence type="ECO:0000256" key="3">
    <source>
        <dbReference type="ARBA" id="ARBA00022705"/>
    </source>
</evidence>
<dbReference type="GO" id="GO:0004519">
    <property type="term" value="F:endonuclease activity"/>
    <property type="evidence" value="ECO:0007669"/>
    <property type="project" value="UniProtKB-KW"/>
</dbReference>
<evidence type="ECO:0000256" key="6">
    <source>
        <dbReference type="ARBA" id="ARBA00022801"/>
    </source>
</evidence>
<dbReference type="EMBL" id="FIZY01000024">
    <property type="protein sequence ID" value="CZF83669.1"/>
    <property type="molecule type" value="Genomic_DNA"/>
</dbReference>
<keyword evidence="5" id="KW-0255">Endonuclease</keyword>
<keyword evidence="6" id="KW-0378">Hydrolase</keyword>
<accession>A0A128FA76</accession>
<keyword evidence="3" id="KW-0235">DNA replication</keyword>
<dbReference type="InterPro" id="IPR008766">
    <property type="entry name" value="Replication_gene_A-like"/>
</dbReference>
<feature type="domain" description="Replication gene A protein-like" evidence="7">
    <location>
        <begin position="625"/>
        <end position="658"/>
    </location>
</feature>
<organism evidence="8 9">
    <name type="scientific">Grimontia marina</name>
    <dbReference type="NCBI Taxonomy" id="646534"/>
    <lineage>
        <taxon>Bacteria</taxon>
        <taxon>Pseudomonadati</taxon>
        <taxon>Pseudomonadota</taxon>
        <taxon>Gammaproteobacteria</taxon>
        <taxon>Vibrionales</taxon>
        <taxon>Vibrionaceae</taxon>
        <taxon>Grimontia</taxon>
    </lineage>
</organism>
<dbReference type="GO" id="GO:0006260">
    <property type="term" value="P:DNA replication"/>
    <property type="evidence" value="ECO:0007669"/>
    <property type="project" value="UniProtKB-KW"/>
</dbReference>
<comment type="function">
    <text evidence="1">Possible endonuclease which induces a single-strand cut and initiates DNA replication.</text>
</comment>
<sequence length="994" mass="113226">MTRPAVQTTYVAAYVSNQGGLIRDSKTGRPRHLRLGNFANIEQATAKACSQMGCIRVRSKYGVSLVSRGEGKGKEAFSILREAEVRQETQEVVYLEEGTKAAYEAEKLTQLWSAGALPPREVSGLALPPDKHTLEPEVMSVTERKLYEVNPDDHDWRKPYFADLPDYLVRYFANKYISIFNNEGRKAANEFVVKRMGGELQRRIRLVMNRYRKLPTLKKVAILAGDYADKLKEADRHAAQVNLFTGPQKERLPFDFDTTKTKPQREKLLCELGREEIKVLAFKLANVCQEKMLAFVDALQSGTERPKVMKKAYRDIAQFAAMLGIKPPISKKKPSTGDYESGLLKMTAEDWWEDRLNKSRKFMREHLAIAMGQVSKNASPYCSRDCQYEYEEQKKRNWEAIEATELFDAETEETVSLKDMVLKSVANPAIRRMELMVRTRGCEDIANHFGLTGLFLTLTAPSRYHNTYKKGGFIPHWSGSSPRDAQHYLNRTWAKIRAALARADIRWFGVRTAEPHHDGTPHWHLLLWTKPENVFRITKVFIEYAIREDRHELFTQKRLFYPVQYAGVPMPQVEPNSRFTVPKMLDHRFTSKLKGVANLRPKVEVPRGVMPYPFTDTPELTDHNIDYSARCDVKFIDPEKGSATGYIAKYISKNIDGYAMEGEKDEETGEDVKDTAKAVTAWKARWNIRQFQFFGGAPVTTYRELRRYANANKMAFSNYLAQQERNDLINILEHSYPDDFIGPRLNATTVENMKMKTKDIFIRLMDAYQPIQESASVTGTLKAADQGDWKGYVMGQGGPFVSRDALKIRNDYEQTPFGTVYGETASKIIGFIAEGEHIKTRTRVWDIRKKSDETAEALALSGGSAASRSSVNNCTHSVFEGITKPFDIGDDALSALLKGSRVSVGGGSSIKIRQVSEMVLDDTGHYITIERPPQLIEIDDRCHQQDMKAFDNALSDFINYGKPEEIPPERLKNTQPDLSRIPPTYWDSEEWMLI</sequence>
<evidence type="ECO:0000313" key="8">
    <source>
        <dbReference type="EMBL" id="CZF83669.1"/>
    </source>
</evidence>
<evidence type="ECO:0000256" key="1">
    <source>
        <dbReference type="ARBA" id="ARBA00003293"/>
    </source>
</evidence>
<keyword evidence="4" id="KW-0540">Nuclease</keyword>
<gene>
    <name evidence="8" type="ORF">GMA8713_02759</name>
</gene>
<protein>
    <submittedName>
        <fullName evidence="8">Bacteriophage replication gene A protein (GPA)</fullName>
    </submittedName>
</protein>
<keyword evidence="9" id="KW-1185">Reference proteome</keyword>
<evidence type="ECO:0000259" key="7">
    <source>
        <dbReference type="Pfam" id="PF05840"/>
    </source>
</evidence>
<reference evidence="9" key="1">
    <citation type="submission" date="2016-02" db="EMBL/GenBank/DDBJ databases">
        <authorList>
            <person name="Rodrigo-Torres Lidia"/>
            <person name="Arahal R.David."/>
        </authorList>
    </citation>
    <scope>NUCLEOTIDE SEQUENCE [LARGE SCALE GENOMIC DNA]</scope>
    <source>
        <strain evidence="9">CECT 8713</strain>
    </source>
</reference>
<evidence type="ECO:0000256" key="2">
    <source>
        <dbReference type="ARBA" id="ARBA00009260"/>
    </source>
</evidence>
<dbReference type="Pfam" id="PF05840">
    <property type="entry name" value="Phage_GPA"/>
    <property type="match status" value="2"/>
</dbReference>
<dbReference type="Proteomes" id="UP000073601">
    <property type="component" value="Unassembled WGS sequence"/>
</dbReference>
<name>A0A128FA76_9GAMM</name>
<dbReference type="RefSeq" id="WP_062710761.1">
    <property type="nucleotide sequence ID" value="NZ_CAWRCI010000024.1"/>
</dbReference>
<comment type="similarity">
    <text evidence="2">Belongs to the phage GPA family.</text>
</comment>
<evidence type="ECO:0000256" key="5">
    <source>
        <dbReference type="ARBA" id="ARBA00022759"/>
    </source>
</evidence>
<dbReference type="OrthoDB" id="5568266at2"/>
<dbReference type="GO" id="GO:0016787">
    <property type="term" value="F:hydrolase activity"/>
    <property type="evidence" value="ECO:0007669"/>
    <property type="project" value="UniProtKB-KW"/>
</dbReference>
<proteinExistence type="inferred from homology"/>
<evidence type="ECO:0000256" key="4">
    <source>
        <dbReference type="ARBA" id="ARBA00022722"/>
    </source>
</evidence>
<dbReference type="AlphaFoldDB" id="A0A128FA76"/>